<dbReference type="Pfam" id="PF00188">
    <property type="entry name" value="CAP"/>
    <property type="match status" value="1"/>
</dbReference>
<dbReference type="InterPro" id="IPR001283">
    <property type="entry name" value="CRISP-related"/>
</dbReference>
<dbReference type="InterPro" id="IPR035940">
    <property type="entry name" value="CAP_sf"/>
</dbReference>
<dbReference type="PANTHER" id="PTHR10334">
    <property type="entry name" value="CYSTEINE-RICH SECRETORY PROTEIN-RELATED"/>
    <property type="match status" value="1"/>
</dbReference>
<name>I3SF28_LOTJA</name>
<feature type="signal peptide" evidence="1">
    <location>
        <begin position="1"/>
        <end position="26"/>
    </location>
</feature>
<evidence type="ECO:0000256" key="1">
    <source>
        <dbReference type="SAM" id="SignalP"/>
    </source>
</evidence>
<protein>
    <recommendedName>
        <fullName evidence="2">SCP domain-containing protein</fullName>
    </recommendedName>
</protein>
<dbReference type="SUPFAM" id="SSF55797">
    <property type="entry name" value="PR-1-like"/>
    <property type="match status" value="1"/>
</dbReference>
<feature type="chain" id="PRO_5003679221" description="SCP domain-containing protein" evidence="1">
    <location>
        <begin position="27"/>
        <end position="160"/>
    </location>
</feature>
<dbReference type="EMBL" id="BT139075">
    <property type="protein sequence ID" value="AFK38870.1"/>
    <property type="molecule type" value="mRNA"/>
</dbReference>
<organism evidence="3">
    <name type="scientific">Lotus japonicus</name>
    <name type="common">Lotus corniculatus var. japonicus</name>
    <dbReference type="NCBI Taxonomy" id="34305"/>
    <lineage>
        <taxon>Eukaryota</taxon>
        <taxon>Viridiplantae</taxon>
        <taxon>Streptophyta</taxon>
        <taxon>Embryophyta</taxon>
        <taxon>Tracheophyta</taxon>
        <taxon>Spermatophyta</taxon>
        <taxon>Magnoliopsida</taxon>
        <taxon>eudicotyledons</taxon>
        <taxon>Gunneridae</taxon>
        <taxon>Pentapetalae</taxon>
        <taxon>rosids</taxon>
        <taxon>fabids</taxon>
        <taxon>Fabales</taxon>
        <taxon>Fabaceae</taxon>
        <taxon>Papilionoideae</taxon>
        <taxon>50 kb inversion clade</taxon>
        <taxon>NPAAA clade</taxon>
        <taxon>Hologalegina</taxon>
        <taxon>robinioid clade</taxon>
        <taxon>Loteae</taxon>
        <taxon>Lotus</taxon>
    </lineage>
</organism>
<reference evidence="3" key="1">
    <citation type="submission" date="2012-05" db="EMBL/GenBank/DDBJ databases">
        <authorList>
            <person name="Krishnakumar V."/>
            <person name="Cheung F."/>
            <person name="Xiao Y."/>
            <person name="Chan A."/>
            <person name="Moskal W.A."/>
            <person name="Town C.D."/>
        </authorList>
    </citation>
    <scope>NUCLEOTIDE SEQUENCE</scope>
</reference>
<dbReference type="InterPro" id="IPR014044">
    <property type="entry name" value="CAP_dom"/>
</dbReference>
<feature type="domain" description="SCP" evidence="2">
    <location>
        <begin position="28"/>
        <end position="143"/>
    </location>
</feature>
<keyword evidence="1" id="KW-0732">Signal</keyword>
<sequence length="160" mass="16823">MGVPNILTMLPLIAILVIVTSTQTYAQDSSQDYLNAHNRARSNVGVSALRWDANLANYAQNYLNGFKGSCNMVHSGGPYGENLAWGYPDLTGTAAVTTPTLVLVASACTTLKWCGATQLVLGVPRSSATMVVAHSSAATMIPGGTILVRGLMILVLSQCH</sequence>
<accession>I3SF28</accession>
<dbReference type="AlphaFoldDB" id="I3SF28"/>
<evidence type="ECO:0000313" key="3">
    <source>
        <dbReference type="EMBL" id="AFK38870.1"/>
    </source>
</evidence>
<dbReference type="SMART" id="SM00198">
    <property type="entry name" value="SCP"/>
    <property type="match status" value="1"/>
</dbReference>
<proteinExistence type="evidence at transcript level"/>
<dbReference type="Gene3D" id="3.40.33.10">
    <property type="entry name" value="CAP"/>
    <property type="match status" value="1"/>
</dbReference>
<evidence type="ECO:0000259" key="2">
    <source>
        <dbReference type="SMART" id="SM00198"/>
    </source>
</evidence>